<dbReference type="GO" id="GO:0009451">
    <property type="term" value="P:RNA modification"/>
    <property type="evidence" value="ECO:0007669"/>
    <property type="project" value="InterPro"/>
</dbReference>
<feature type="repeat" description="PPR" evidence="2">
    <location>
        <begin position="268"/>
        <end position="302"/>
    </location>
</feature>
<feature type="repeat" description="PPR" evidence="2">
    <location>
        <begin position="369"/>
        <end position="403"/>
    </location>
</feature>
<organism evidence="6 7">
    <name type="scientific">Platanthera zijinensis</name>
    <dbReference type="NCBI Taxonomy" id="2320716"/>
    <lineage>
        <taxon>Eukaryota</taxon>
        <taxon>Viridiplantae</taxon>
        <taxon>Streptophyta</taxon>
        <taxon>Embryophyta</taxon>
        <taxon>Tracheophyta</taxon>
        <taxon>Spermatophyta</taxon>
        <taxon>Magnoliopsida</taxon>
        <taxon>Liliopsida</taxon>
        <taxon>Asparagales</taxon>
        <taxon>Orchidaceae</taxon>
        <taxon>Orchidoideae</taxon>
        <taxon>Orchideae</taxon>
        <taxon>Orchidinae</taxon>
        <taxon>Platanthera</taxon>
    </lineage>
</organism>
<dbReference type="GO" id="GO:0003723">
    <property type="term" value="F:RNA binding"/>
    <property type="evidence" value="ECO:0007669"/>
    <property type="project" value="InterPro"/>
</dbReference>
<feature type="transmembrane region" description="Helical" evidence="4">
    <location>
        <begin position="58"/>
        <end position="80"/>
    </location>
</feature>
<dbReference type="SUPFAM" id="SSF48452">
    <property type="entry name" value="TPR-like"/>
    <property type="match status" value="1"/>
</dbReference>
<reference evidence="6 7" key="1">
    <citation type="journal article" date="2022" name="Nat. Plants">
        <title>Genomes of leafy and leafless Platanthera orchids illuminate the evolution of mycoheterotrophy.</title>
        <authorList>
            <person name="Li M.H."/>
            <person name="Liu K.W."/>
            <person name="Li Z."/>
            <person name="Lu H.C."/>
            <person name="Ye Q.L."/>
            <person name="Zhang D."/>
            <person name="Wang J.Y."/>
            <person name="Li Y.F."/>
            <person name="Zhong Z.M."/>
            <person name="Liu X."/>
            <person name="Yu X."/>
            <person name="Liu D.K."/>
            <person name="Tu X.D."/>
            <person name="Liu B."/>
            <person name="Hao Y."/>
            <person name="Liao X.Y."/>
            <person name="Jiang Y.T."/>
            <person name="Sun W.H."/>
            <person name="Chen J."/>
            <person name="Chen Y.Q."/>
            <person name="Ai Y."/>
            <person name="Zhai J.W."/>
            <person name="Wu S.S."/>
            <person name="Zhou Z."/>
            <person name="Hsiao Y.Y."/>
            <person name="Wu W.L."/>
            <person name="Chen Y.Y."/>
            <person name="Lin Y.F."/>
            <person name="Hsu J.L."/>
            <person name="Li C.Y."/>
            <person name="Wang Z.W."/>
            <person name="Zhao X."/>
            <person name="Zhong W.Y."/>
            <person name="Ma X.K."/>
            <person name="Ma L."/>
            <person name="Huang J."/>
            <person name="Chen G.Z."/>
            <person name="Huang M.Z."/>
            <person name="Huang L."/>
            <person name="Peng D.H."/>
            <person name="Luo Y.B."/>
            <person name="Zou S.Q."/>
            <person name="Chen S.P."/>
            <person name="Lan S."/>
            <person name="Tsai W.C."/>
            <person name="Van de Peer Y."/>
            <person name="Liu Z.J."/>
        </authorList>
    </citation>
    <scope>NUCLEOTIDE SEQUENCE [LARGE SCALE GENOMIC DNA]</scope>
    <source>
        <strain evidence="6">Lor287</strain>
    </source>
</reference>
<dbReference type="EMBL" id="JBBWWQ010000005">
    <property type="protein sequence ID" value="KAK8946490.1"/>
    <property type="molecule type" value="Genomic_DNA"/>
</dbReference>
<evidence type="ECO:0000256" key="3">
    <source>
        <dbReference type="SAM" id="MobiDB-lite"/>
    </source>
</evidence>
<evidence type="ECO:0000313" key="7">
    <source>
        <dbReference type="Proteomes" id="UP001418222"/>
    </source>
</evidence>
<dbReference type="InterPro" id="IPR046960">
    <property type="entry name" value="PPR_At4g14850-like_plant"/>
</dbReference>
<keyword evidence="7" id="KW-1185">Reference proteome</keyword>
<dbReference type="Pfam" id="PF20430">
    <property type="entry name" value="Eplus_motif"/>
    <property type="match status" value="1"/>
</dbReference>
<name>A0AAP0BQ88_9ASPA</name>
<dbReference type="Gene3D" id="1.25.40.10">
    <property type="entry name" value="Tetratricopeptide repeat domain"/>
    <property type="match status" value="3"/>
</dbReference>
<keyword evidence="1" id="KW-0677">Repeat</keyword>
<dbReference type="Pfam" id="PF14432">
    <property type="entry name" value="DYW_deaminase"/>
    <property type="match status" value="1"/>
</dbReference>
<feature type="compositionally biased region" description="Pro residues" evidence="3">
    <location>
        <begin position="17"/>
        <end position="26"/>
    </location>
</feature>
<keyword evidence="4" id="KW-0472">Membrane</keyword>
<dbReference type="Pfam" id="PF12854">
    <property type="entry name" value="PPR_1"/>
    <property type="match status" value="1"/>
</dbReference>
<dbReference type="Pfam" id="PF13041">
    <property type="entry name" value="PPR_2"/>
    <property type="match status" value="1"/>
</dbReference>
<dbReference type="InterPro" id="IPR046848">
    <property type="entry name" value="E_motif"/>
</dbReference>
<evidence type="ECO:0000256" key="2">
    <source>
        <dbReference type="PROSITE-ProRule" id="PRU00708"/>
    </source>
</evidence>
<gene>
    <name evidence="6" type="primary">PCMP-H64</name>
    <name evidence="6" type="ORF">KSP39_PZI006784</name>
</gene>
<sequence>MYAQNLAVEKDRSRSSAPPPPPPKFRWPPLLLPASPSDFTSLVRSARSPLRLKQIHAYLLRLGLLSGSSAAAAAILSAAAPLRCIPYALRLFHHLPSPPPSPHLFNVLIRALSDSSLPAAALSYVSLMLSTGHRPGRLAFPFALRSAASLRFPASAASIHSSVLKSGADLDPFVRTSLADAYGKLELHDLALKVFDETPQWHLASNILIWNVAIAASCRSDLIANARKLFDEMPERNAASWNSMIDGLMKAGDSESAVELFEQMPEKNVVSWTTILSGYSRNGDNERALSMFDQMLEAGMRPNNFTLSTALSSCAKIGALNMGIRIHDYTRSCGFREVGAIGTALVDMYSKCGKVDLANRVFARMEVRDVETWTAMIMGWAVHGFWREALRCFEDMKCSCIKPDEGAFLAVLVACSHSGKVDKGLEIFDSMKPHFHIAPDIKHYTCIVDMFGRAGKVNEALEFLNSMPIEADYILWGALLSACRANKNVEIAELAAERLLRLQPMHTGSRVFVSNIYAGARMWDDVEKVRDGLRKNSLSKEPARSYIEVEGKTHHFFAGDRSHPLHREIYLKLEELVARAKKEGYEPDMEWVLHDIEEEDKRGSLRFHSEKLALAFGLMKVAETEEVRIVKNLRVCGDCHSLMKISSRTYKREIVVRDNKRFHRFRDGKCSCGDYW</sequence>
<dbReference type="PROSITE" id="PS51375">
    <property type="entry name" value="PPR"/>
    <property type="match status" value="4"/>
</dbReference>
<comment type="caution">
    <text evidence="6">The sequence shown here is derived from an EMBL/GenBank/DDBJ whole genome shotgun (WGS) entry which is preliminary data.</text>
</comment>
<dbReference type="GO" id="GO:0008270">
    <property type="term" value="F:zinc ion binding"/>
    <property type="evidence" value="ECO:0007669"/>
    <property type="project" value="InterPro"/>
</dbReference>
<dbReference type="NCBIfam" id="TIGR00756">
    <property type="entry name" value="PPR"/>
    <property type="match status" value="4"/>
</dbReference>
<evidence type="ECO:0000259" key="5">
    <source>
        <dbReference type="Pfam" id="PF14432"/>
    </source>
</evidence>
<protein>
    <submittedName>
        <fullName evidence="6">Pentatricopeptide repeat-containing protein</fullName>
    </submittedName>
</protein>
<proteinExistence type="predicted"/>
<evidence type="ECO:0000256" key="1">
    <source>
        <dbReference type="ARBA" id="ARBA00022737"/>
    </source>
</evidence>
<dbReference type="PANTHER" id="PTHR47926">
    <property type="entry name" value="PENTATRICOPEPTIDE REPEAT-CONTAINING PROTEIN"/>
    <property type="match status" value="1"/>
</dbReference>
<dbReference type="InterPro" id="IPR011990">
    <property type="entry name" value="TPR-like_helical_dom_sf"/>
</dbReference>
<feature type="domain" description="DYW" evidence="5">
    <location>
        <begin position="584"/>
        <end position="676"/>
    </location>
</feature>
<evidence type="ECO:0000256" key="4">
    <source>
        <dbReference type="SAM" id="Phobius"/>
    </source>
</evidence>
<evidence type="ECO:0000313" key="6">
    <source>
        <dbReference type="EMBL" id="KAK8946490.1"/>
    </source>
</evidence>
<dbReference type="PANTHER" id="PTHR47926:SF492">
    <property type="entry name" value="DYW DOMAIN-CONTAINING PROTEIN"/>
    <property type="match status" value="1"/>
</dbReference>
<dbReference type="Pfam" id="PF20431">
    <property type="entry name" value="E_motif"/>
    <property type="match status" value="1"/>
</dbReference>
<accession>A0AAP0BQ88</accession>
<keyword evidence="4" id="KW-1133">Transmembrane helix</keyword>
<feature type="repeat" description="PPR" evidence="2">
    <location>
        <begin position="237"/>
        <end position="267"/>
    </location>
</feature>
<dbReference type="InterPro" id="IPR046849">
    <property type="entry name" value="E2_motif"/>
</dbReference>
<dbReference type="Proteomes" id="UP001418222">
    <property type="component" value="Unassembled WGS sequence"/>
</dbReference>
<dbReference type="InterPro" id="IPR032867">
    <property type="entry name" value="DYW_dom"/>
</dbReference>
<dbReference type="FunFam" id="1.25.40.10:FF:000031">
    <property type="entry name" value="Pentatricopeptide repeat-containing protein mitochondrial"/>
    <property type="match status" value="1"/>
</dbReference>
<dbReference type="InterPro" id="IPR002885">
    <property type="entry name" value="PPR_rpt"/>
</dbReference>
<dbReference type="AlphaFoldDB" id="A0AAP0BQ88"/>
<dbReference type="FunFam" id="1.25.40.10:FF:000366">
    <property type="entry name" value="Pentatricopeptide (PPR) repeat-containing protein"/>
    <property type="match status" value="1"/>
</dbReference>
<dbReference type="Pfam" id="PF01535">
    <property type="entry name" value="PPR"/>
    <property type="match status" value="5"/>
</dbReference>
<keyword evidence="4" id="KW-0812">Transmembrane</keyword>
<feature type="region of interest" description="Disordered" evidence="3">
    <location>
        <begin position="1"/>
        <end position="26"/>
    </location>
</feature>
<feature type="repeat" description="PPR" evidence="2">
    <location>
        <begin position="101"/>
        <end position="135"/>
    </location>
</feature>